<keyword evidence="1" id="KW-0418">Kinase</keyword>
<keyword evidence="1" id="KW-0808">Transferase</keyword>
<protein>
    <submittedName>
        <fullName evidence="1">CMGC/SRPK protein kinase</fullName>
    </submittedName>
</protein>
<dbReference type="AlphaFoldDB" id="A0A0L6VJZ3"/>
<dbReference type="Proteomes" id="UP000037035">
    <property type="component" value="Unassembled WGS sequence"/>
</dbReference>
<proteinExistence type="predicted"/>
<gene>
    <name evidence="1" type="ORF">VP01_1553g4</name>
</gene>
<reference evidence="1 2" key="1">
    <citation type="submission" date="2015-08" db="EMBL/GenBank/DDBJ databases">
        <title>Next Generation Sequencing and Analysis of the Genome of Puccinia sorghi L Schw, the Causal Agent of Maize Common Rust.</title>
        <authorList>
            <person name="Rochi L."/>
            <person name="Burguener G."/>
            <person name="Darino M."/>
            <person name="Turjanski A."/>
            <person name="Kreff E."/>
            <person name="Dieguez M.J."/>
            <person name="Sacco F."/>
        </authorList>
    </citation>
    <scope>NUCLEOTIDE SEQUENCE [LARGE SCALE GENOMIC DNA]</scope>
    <source>
        <strain evidence="1 2">RO10H11247</strain>
    </source>
</reference>
<organism evidence="1 2">
    <name type="scientific">Puccinia sorghi</name>
    <dbReference type="NCBI Taxonomy" id="27349"/>
    <lineage>
        <taxon>Eukaryota</taxon>
        <taxon>Fungi</taxon>
        <taxon>Dikarya</taxon>
        <taxon>Basidiomycota</taxon>
        <taxon>Pucciniomycotina</taxon>
        <taxon>Pucciniomycetes</taxon>
        <taxon>Pucciniales</taxon>
        <taxon>Pucciniaceae</taxon>
        <taxon>Puccinia</taxon>
    </lineage>
</organism>
<feature type="non-terminal residue" evidence="1">
    <location>
        <position position="212"/>
    </location>
</feature>
<dbReference type="VEuPathDB" id="FungiDB:VP01_1553g4"/>
<name>A0A0L6VJZ3_9BASI</name>
<keyword evidence="2" id="KW-1185">Reference proteome</keyword>
<dbReference type="GO" id="GO:0016301">
    <property type="term" value="F:kinase activity"/>
    <property type="evidence" value="ECO:0007669"/>
    <property type="project" value="UniProtKB-KW"/>
</dbReference>
<accession>A0A0L6VJZ3</accession>
<sequence length="212" mass="23327">MLFKDVNVGIALCVRRGAPPPYPDMDTQRVLQGCCAESTKLHFISDYAHEPVDDPGSVWVNMVTLESALEYRDSLCEAISIRTSNRQEVPAGPPGLQFVDCAILCLACYEYLFCERTMKVSNSFCNKTWHILAQVSASCSPGLSKWLLSCMSGRTAAGYSTAHSLALTSEDSIPSLSSVHRFKANQAQDWEVTVPSEPEAEGYLHLEDLILS</sequence>
<evidence type="ECO:0000313" key="2">
    <source>
        <dbReference type="Proteomes" id="UP000037035"/>
    </source>
</evidence>
<evidence type="ECO:0000313" key="1">
    <source>
        <dbReference type="EMBL" id="KNZ60440.1"/>
    </source>
</evidence>
<dbReference type="EMBL" id="LAVV01006153">
    <property type="protein sequence ID" value="KNZ60440.1"/>
    <property type="molecule type" value="Genomic_DNA"/>
</dbReference>
<comment type="caution">
    <text evidence="1">The sequence shown here is derived from an EMBL/GenBank/DDBJ whole genome shotgun (WGS) entry which is preliminary data.</text>
</comment>